<dbReference type="PANTHER" id="PTHR43806">
    <property type="entry name" value="PEPTIDASE S8"/>
    <property type="match status" value="1"/>
</dbReference>
<dbReference type="GO" id="GO:0006508">
    <property type="term" value="P:proteolysis"/>
    <property type="evidence" value="ECO:0007669"/>
    <property type="project" value="UniProtKB-KW"/>
</dbReference>
<dbReference type="GO" id="GO:0004252">
    <property type="term" value="F:serine-type endopeptidase activity"/>
    <property type="evidence" value="ECO:0007669"/>
    <property type="project" value="UniProtKB-UniRule"/>
</dbReference>
<dbReference type="PRINTS" id="PR00723">
    <property type="entry name" value="SUBTILISIN"/>
</dbReference>
<dbReference type="CDD" id="cd07478">
    <property type="entry name" value="Peptidases_S8_CspA-like"/>
    <property type="match status" value="1"/>
</dbReference>
<evidence type="ECO:0000256" key="4">
    <source>
        <dbReference type="ARBA" id="ARBA00022825"/>
    </source>
</evidence>
<feature type="active site" description="Charge relay system" evidence="5">
    <location>
        <position position="510"/>
    </location>
</feature>
<dbReference type="Gene3D" id="3.40.50.200">
    <property type="entry name" value="Peptidase S8/S53 domain"/>
    <property type="match status" value="1"/>
</dbReference>
<dbReference type="SUPFAM" id="SSF52743">
    <property type="entry name" value="Subtilisin-like"/>
    <property type="match status" value="1"/>
</dbReference>
<dbReference type="PIRSF" id="PIRSF037894">
    <property type="entry name" value="Subtilisin_rel_CspABC"/>
    <property type="match status" value="1"/>
</dbReference>
<sequence length="577" mass="63429">MEMKFKVPENIFKDINYYSYIVQYQGDIQSEVSKYPGYYVIIINNKYAIVTVKREIILQGNDINLAGPHFSTIVYVKPAEMYTLEEISPLQASKAEFLTLDLPLNLTGRGVNVAIIDSGIDYLSDEFMNSNGETRIEYIWDQTISPTAEIENNPVPFGSVYTKSQIQEAINSYREGKSPYEIVPTRDELGHGTSMAGIIGATGQNPNLKGVVPNCNFVVVKLIEDLPFEAWFNATVPVFNITSIFAALEFLYRYALRNNKPMVIYLPLGSTLGGHKGKGILEQFIDSICINNGIAVVTGAGNQRVTGGHTSGIVSSVNSISSIELNISPEQKDLWVEIWIDSPNIMSLDIISPSGENTGTLTALINNTEVYTFLFEKTMTKVNYYLPEENTGDELIRIRFYDLQPGIWKLRLIGNSILDGKYNAWIPQSGISIGGTRFIPADIYGTVTIPGTSNYAITAAAYNQNNNNIVDYSGMAFINDYINVINVAAGGVDAVTVAPGNKTTIVNGTSVSAGIVAGACAMLFEWGIVDGNDPFMYSQTIATYLSRGTSTRVGDIYPNPQWGYGMLNILAMFQNMT</sequence>
<dbReference type="PANTHER" id="PTHR43806:SF11">
    <property type="entry name" value="CEREVISIN-RELATED"/>
    <property type="match status" value="1"/>
</dbReference>
<dbReference type="InterPro" id="IPR050131">
    <property type="entry name" value="Peptidase_S8_subtilisin-like"/>
</dbReference>
<dbReference type="InterPro" id="IPR000209">
    <property type="entry name" value="Peptidase_S8/S53_dom"/>
</dbReference>
<dbReference type="Pfam" id="PF00082">
    <property type="entry name" value="Peptidase_S8"/>
    <property type="match status" value="2"/>
</dbReference>
<name>A0A1S8MRA4_CLOSA</name>
<keyword evidence="2 5" id="KW-0645">Protease</keyword>
<keyword evidence="3 5" id="KW-0378">Hydrolase</keyword>
<dbReference type="Gene3D" id="2.60.120.1290">
    <property type="match status" value="1"/>
</dbReference>
<feature type="domain" description="Peptidase S8/S53" evidence="6">
    <location>
        <begin position="446"/>
        <end position="525"/>
    </location>
</feature>
<reference evidence="7 8" key="1">
    <citation type="submission" date="2016-05" db="EMBL/GenBank/DDBJ databases">
        <title>Microbial solvent formation.</title>
        <authorList>
            <person name="Poehlein A."/>
            <person name="Montoya Solano J.D."/>
            <person name="Flitsch S."/>
            <person name="Krabben P."/>
            <person name="Duerre P."/>
            <person name="Daniel R."/>
        </authorList>
    </citation>
    <scope>NUCLEOTIDE SEQUENCE [LARGE SCALE GENOMIC DNA]</scope>
    <source>
        <strain evidence="7 8">L1-8</strain>
    </source>
</reference>
<protein>
    <submittedName>
        <fullName evidence="7">Subtilase family protein</fullName>
    </submittedName>
</protein>
<feature type="domain" description="Peptidase S8/S53" evidence="6">
    <location>
        <begin position="108"/>
        <end position="311"/>
    </location>
</feature>
<accession>A0A1S8MRA4</accession>
<evidence type="ECO:0000256" key="3">
    <source>
        <dbReference type="ARBA" id="ARBA00022801"/>
    </source>
</evidence>
<dbReference type="InterPro" id="IPR036852">
    <property type="entry name" value="Peptidase_S8/S53_dom_sf"/>
</dbReference>
<comment type="similarity">
    <text evidence="1 5">Belongs to the peptidase S8 family.</text>
</comment>
<feature type="active site" description="Charge relay system" evidence="5">
    <location>
        <position position="117"/>
    </location>
</feature>
<dbReference type="STRING" id="169679.CSACC_11170"/>
<keyword evidence="4 5" id="KW-0720">Serine protease</keyword>
<evidence type="ECO:0000259" key="6">
    <source>
        <dbReference type="Pfam" id="PF00082"/>
    </source>
</evidence>
<dbReference type="RefSeq" id="WP_077867136.1">
    <property type="nucleotide sequence ID" value="NZ_LZYZ01000009.1"/>
</dbReference>
<dbReference type="PROSITE" id="PS51892">
    <property type="entry name" value="SUBTILASE"/>
    <property type="match status" value="1"/>
</dbReference>
<feature type="active site" description="Charge relay system" evidence="5">
    <location>
        <position position="191"/>
    </location>
</feature>
<proteinExistence type="inferred from homology"/>
<evidence type="ECO:0000313" key="7">
    <source>
        <dbReference type="EMBL" id="OOM06719.1"/>
    </source>
</evidence>
<gene>
    <name evidence="7" type="ORF">CLOSAC_41470</name>
</gene>
<evidence type="ECO:0000256" key="2">
    <source>
        <dbReference type="ARBA" id="ARBA00022670"/>
    </source>
</evidence>
<evidence type="ECO:0000256" key="5">
    <source>
        <dbReference type="PROSITE-ProRule" id="PRU01240"/>
    </source>
</evidence>
<evidence type="ECO:0000256" key="1">
    <source>
        <dbReference type="ARBA" id="ARBA00011073"/>
    </source>
</evidence>
<dbReference type="Proteomes" id="UP000191154">
    <property type="component" value="Unassembled WGS sequence"/>
</dbReference>
<dbReference type="InterPro" id="IPR015500">
    <property type="entry name" value="Peptidase_S8_subtilisin-rel"/>
</dbReference>
<dbReference type="AlphaFoldDB" id="A0A1S8MRA4"/>
<organism evidence="7 8">
    <name type="scientific">Clostridium saccharobutylicum</name>
    <dbReference type="NCBI Taxonomy" id="169679"/>
    <lineage>
        <taxon>Bacteria</taxon>
        <taxon>Bacillati</taxon>
        <taxon>Bacillota</taxon>
        <taxon>Clostridia</taxon>
        <taxon>Eubacteriales</taxon>
        <taxon>Clostridiaceae</taxon>
        <taxon>Clostridium</taxon>
    </lineage>
</organism>
<dbReference type="InterPro" id="IPR017310">
    <property type="entry name" value="Pept_S8A_subtilisin_clostridia"/>
</dbReference>
<evidence type="ECO:0000313" key="8">
    <source>
        <dbReference type="Proteomes" id="UP000191154"/>
    </source>
</evidence>
<dbReference type="InterPro" id="IPR034045">
    <property type="entry name" value="Pep_S8_CspA-like"/>
</dbReference>
<comment type="caution">
    <text evidence="7">The sequence shown here is derived from an EMBL/GenBank/DDBJ whole genome shotgun (WGS) entry which is preliminary data.</text>
</comment>
<dbReference type="EMBL" id="LZYZ01000009">
    <property type="protein sequence ID" value="OOM06719.1"/>
    <property type="molecule type" value="Genomic_DNA"/>
</dbReference>